<evidence type="ECO:0000256" key="1">
    <source>
        <dbReference type="SAM" id="MobiDB-lite"/>
    </source>
</evidence>
<dbReference type="EMBL" id="JAIQCV010000012">
    <property type="protein sequence ID" value="KAH1039087.1"/>
    <property type="molecule type" value="Genomic_DNA"/>
</dbReference>
<evidence type="ECO:0000313" key="3">
    <source>
        <dbReference type="Proteomes" id="UP000828251"/>
    </source>
</evidence>
<comment type="caution">
    <text evidence="2">The sequence shown here is derived from an EMBL/GenBank/DDBJ whole genome shotgun (WGS) entry which is preliminary data.</text>
</comment>
<name>A0A9D3ZIQ5_9ROSI</name>
<feature type="compositionally biased region" description="Low complexity" evidence="1">
    <location>
        <begin position="52"/>
        <end position="67"/>
    </location>
</feature>
<sequence length="89" mass="9999">MIEELLLELEDDDEDGEEATAKTKHIEKEGDVEKIESMHVESDKDEADIVQTSTPATPATKPKSTTPMTKQERVVHQLIDDLTKSYIDS</sequence>
<dbReference type="AlphaFoldDB" id="A0A9D3ZIQ5"/>
<dbReference type="Proteomes" id="UP000828251">
    <property type="component" value="Unassembled WGS sequence"/>
</dbReference>
<proteinExistence type="predicted"/>
<feature type="compositionally biased region" description="Acidic residues" evidence="1">
    <location>
        <begin position="1"/>
        <end position="18"/>
    </location>
</feature>
<evidence type="ECO:0000313" key="2">
    <source>
        <dbReference type="EMBL" id="KAH1039087.1"/>
    </source>
</evidence>
<feature type="region of interest" description="Disordered" evidence="1">
    <location>
        <begin position="1"/>
        <end position="24"/>
    </location>
</feature>
<gene>
    <name evidence="2" type="ORF">J1N35_040830</name>
</gene>
<protein>
    <submittedName>
        <fullName evidence="2">Uncharacterized protein</fullName>
    </submittedName>
</protein>
<feature type="region of interest" description="Disordered" evidence="1">
    <location>
        <begin position="39"/>
        <end position="70"/>
    </location>
</feature>
<organism evidence="2 3">
    <name type="scientific">Gossypium stocksii</name>
    <dbReference type="NCBI Taxonomy" id="47602"/>
    <lineage>
        <taxon>Eukaryota</taxon>
        <taxon>Viridiplantae</taxon>
        <taxon>Streptophyta</taxon>
        <taxon>Embryophyta</taxon>
        <taxon>Tracheophyta</taxon>
        <taxon>Spermatophyta</taxon>
        <taxon>Magnoliopsida</taxon>
        <taxon>eudicotyledons</taxon>
        <taxon>Gunneridae</taxon>
        <taxon>Pentapetalae</taxon>
        <taxon>rosids</taxon>
        <taxon>malvids</taxon>
        <taxon>Malvales</taxon>
        <taxon>Malvaceae</taxon>
        <taxon>Malvoideae</taxon>
        <taxon>Gossypium</taxon>
    </lineage>
</organism>
<keyword evidence="3" id="KW-1185">Reference proteome</keyword>
<reference evidence="2 3" key="1">
    <citation type="journal article" date="2021" name="Plant Biotechnol. J.">
        <title>Multi-omics assisted identification of the key and species-specific regulatory components of drought-tolerant mechanisms in Gossypium stocksii.</title>
        <authorList>
            <person name="Yu D."/>
            <person name="Ke L."/>
            <person name="Zhang D."/>
            <person name="Wu Y."/>
            <person name="Sun Y."/>
            <person name="Mei J."/>
            <person name="Sun J."/>
            <person name="Sun Y."/>
        </authorList>
    </citation>
    <scope>NUCLEOTIDE SEQUENCE [LARGE SCALE GENOMIC DNA]</scope>
    <source>
        <strain evidence="3">cv. E1</strain>
        <tissue evidence="2">Leaf</tissue>
    </source>
</reference>
<accession>A0A9D3ZIQ5</accession>